<dbReference type="GO" id="GO:0003677">
    <property type="term" value="F:DNA binding"/>
    <property type="evidence" value="ECO:0007669"/>
    <property type="project" value="UniProtKB-KW"/>
</dbReference>
<dbReference type="Proteomes" id="UP000552038">
    <property type="component" value="Unassembled WGS sequence"/>
</dbReference>
<feature type="domain" description="HTH cro/C1-type" evidence="4">
    <location>
        <begin position="13"/>
        <end position="67"/>
    </location>
</feature>
<protein>
    <submittedName>
        <fullName evidence="5">Helix-turn-helix transcriptional regulator</fullName>
    </submittedName>
</protein>
<evidence type="ECO:0000259" key="4">
    <source>
        <dbReference type="PROSITE" id="PS50943"/>
    </source>
</evidence>
<accession>A0AAP7DKV0</accession>
<dbReference type="EMBL" id="JABFOR010000033">
    <property type="protein sequence ID" value="NOJ72954.1"/>
    <property type="molecule type" value="Genomic_DNA"/>
</dbReference>
<gene>
    <name evidence="5" type="ORF">HMI46_20640</name>
</gene>
<keyword evidence="2" id="KW-0238">DNA-binding</keyword>
<dbReference type="InterPro" id="IPR014710">
    <property type="entry name" value="RmlC-like_jellyroll"/>
</dbReference>
<dbReference type="SUPFAM" id="SSF47413">
    <property type="entry name" value="lambda repressor-like DNA-binding domains"/>
    <property type="match status" value="1"/>
</dbReference>
<evidence type="ECO:0000256" key="1">
    <source>
        <dbReference type="ARBA" id="ARBA00023015"/>
    </source>
</evidence>
<comment type="caution">
    <text evidence="5">The sequence shown here is derived from an EMBL/GenBank/DDBJ whole genome shotgun (WGS) entry which is preliminary data.</text>
</comment>
<dbReference type="SUPFAM" id="SSF51182">
    <property type="entry name" value="RmlC-like cupins"/>
    <property type="match status" value="1"/>
</dbReference>
<evidence type="ECO:0000256" key="3">
    <source>
        <dbReference type="ARBA" id="ARBA00023163"/>
    </source>
</evidence>
<reference evidence="5 6" key="1">
    <citation type="submission" date="2020-05" db="EMBL/GenBank/DDBJ databases">
        <title>Whole genome sequencing and identification of novel metabolites from Paenibacillus alvei strain JR949.</title>
        <authorList>
            <person name="Rajendhran J."/>
            <person name="Sree Pranav P."/>
            <person name="Mahalakshmi B."/>
            <person name="Karthikeyan R."/>
        </authorList>
    </citation>
    <scope>NUCLEOTIDE SEQUENCE [LARGE SCALE GENOMIC DNA]</scope>
    <source>
        <strain evidence="5 6">JR949</strain>
    </source>
</reference>
<evidence type="ECO:0000256" key="2">
    <source>
        <dbReference type="ARBA" id="ARBA00023125"/>
    </source>
</evidence>
<dbReference type="AlphaFoldDB" id="A0AAP7DKV0"/>
<sequence length="189" mass="21124">MQEPIHKKIGKNLQEIRKSRGLSLDQVSEMSGVSKGMLGQIERGESNPTISVLWKIVNGLRISFATLMEESTPNVTVVHMEETTPLVEEEGAYRAYPIFPFEQDKGFEVYSVVIEPGSSYTSEPHYEGVEEFICVMNGQLQVSIGGATYTLEPNMALRFTANESHTYTNNTNVAIRYITLLHYPTVGKS</sequence>
<keyword evidence="3" id="KW-0804">Transcription</keyword>
<proteinExistence type="predicted"/>
<dbReference type="InterPro" id="IPR001387">
    <property type="entry name" value="Cro/C1-type_HTH"/>
</dbReference>
<dbReference type="Gene3D" id="1.10.260.40">
    <property type="entry name" value="lambda repressor-like DNA-binding domains"/>
    <property type="match status" value="1"/>
</dbReference>
<dbReference type="Pfam" id="PF01381">
    <property type="entry name" value="HTH_3"/>
    <property type="match status" value="1"/>
</dbReference>
<dbReference type="Pfam" id="PF07883">
    <property type="entry name" value="Cupin_2"/>
    <property type="match status" value="1"/>
</dbReference>
<dbReference type="PROSITE" id="PS50943">
    <property type="entry name" value="HTH_CROC1"/>
    <property type="match status" value="1"/>
</dbReference>
<dbReference type="InterPro" id="IPR050807">
    <property type="entry name" value="TransReg_Diox_bact_type"/>
</dbReference>
<dbReference type="CDD" id="cd02209">
    <property type="entry name" value="cupin_XRE_C"/>
    <property type="match status" value="1"/>
</dbReference>
<dbReference type="InterPro" id="IPR013096">
    <property type="entry name" value="Cupin_2"/>
</dbReference>
<dbReference type="CDD" id="cd00093">
    <property type="entry name" value="HTH_XRE"/>
    <property type="match status" value="1"/>
</dbReference>
<dbReference type="RefSeq" id="WP_163974243.1">
    <property type="nucleotide sequence ID" value="NZ_JABFOR010000033.1"/>
</dbReference>
<dbReference type="PANTHER" id="PTHR46797">
    <property type="entry name" value="HTH-TYPE TRANSCRIPTIONAL REGULATOR"/>
    <property type="match status" value="1"/>
</dbReference>
<dbReference type="GO" id="GO:0005829">
    <property type="term" value="C:cytosol"/>
    <property type="evidence" value="ECO:0007669"/>
    <property type="project" value="TreeGrafter"/>
</dbReference>
<dbReference type="GO" id="GO:0003700">
    <property type="term" value="F:DNA-binding transcription factor activity"/>
    <property type="evidence" value="ECO:0007669"/>
    <property type="project" value="TreeGrafter"/>
</dbReference>
<dbReference type="InterPro" id="IPR010982">
    <property type="entry name" value="Lambda_DNA-bd_dom_sf"/>
</dbReference>
<evidence type="ECO:0000313" key="5">
    <source>
        <dbReference type="EMBL" id="NOJ72954.1"/>
    </source>
</evidence>
<dbReference type="InterPro" id="IPR011051">
    <property type="entry name" value="RmlC_Cupin_sf"/>
</dbReference>
<dbReference type="PANTHER" id="PTHR46797:SF23">
    <property type="entry name" value="HTH-TYPE TRANSCRIPTIONAL REGULATOR SUTR"/>
    <property type="match status" value="1"/>
</dbReference>
<dbReference type="Gene3D" id="2.60.120.10">
    <property type="entry name" value="Jelly Rolls"/>
    <property type="match status" value="1"/>
</dbReference>
<evidence type="ECO:0000313" key="6">
    <source>
        <dbReference type="Proteomes" id="UP000552038"/>
    </source>
</evidence>
<name>A0AAP7DKV0_PAEAL</name>
<dbReference type="SMART" id="SM00530">
    <property type="entry name" value="HTH_XRE"/>
    <property type="match status" value="1"/>
</dbReference>
<organism evidence="5 6">
    <name type="scientific">Paenibacillus alvei</name>
    <name type="common">Bacillus alvei</name>
    <dbReference type="NCBI Taxonomy" id="44250"/>
    <lineage>
        <taxon>Bacteria</taxon>
        <taxon>Bacillati</taxon>
        <taxon>Bacillota</taxon>
        <taxon>Bacilli</taxon>
        <taxon>Bacillales</taxon>
        <taxon>Paenibacillaceae</taxon>
        <taxon>Paenibacillus</taxon>
    </lineage>
</organism>
<keyword evidence="1" id="KW-0805">Transcription regulation</keyword>